<dbReference type="InterPro" id="IPR012341">
    <property type="entry name" value="6hp_glycosidase-like_sf"/>
</dbReference>
<evidence type="ECO:0000256" key="3">
    <source>
        <dbReference type="ARBA" id="ARBA00019905"/>
    </source>
</evidence>
<dbReference type="InterPro" id="IPR001661">
    <property type="entry name" value="Glyco_hydro_37"/>
</dbReference>
<dbReference type="Proteomes" id="UP000887565">
    <property type="component" value="Unplaced"/>
</dbReference>
<dbReference type="Pfam" id="PF01204">
    <property type="entry name" value="Trehalase"/>
    <property type="match status" value="1"/>
</dbReference>
<dbReference type="Gene3D" id="1.50.10.10">
    <property type="match status" value="1"/>
</dbReference>
<dbReference type="WBParaSite" id="nRc.2.0.1.t39880-RA">
    <property type="protein sequence ID" value="nRc.2.0.1.t39880-RA"/>
    <property type="gene ID" value="nRc.2.0.1.g39880"/>
</dbReference>
<proteinExistence type="inferred from homology"/>
<reference evidence="6" key="1">
    <citation type="submission" date="2022-11" db="UniProtKB">
        <authorList>
            <consortium name="WormBaseParasite"/>
        </authorList>
    </citation>
    <scope>IDENTIFICATION</scope>
</reference>
<dbReference type="PANTHER" id="PTHR23403">
    <property type="entry name" value="TREHALASE"/>
    <property type="match status" value="1"/>
</dbReference>
<evidence type="ECO:0000256" key="1">
    <source>
        <dbReference type="ARBA" id="ARBA00005615"/>
    </source>
</evidence>
<dbReference type="AlphaFoldDB" id="A0A915KPA2"/>
<dbReference type="GO" id="GO:0005993">
    <property type="term" value="P:trehalose catabolic process"/>
    <property type="evidence" value="ECO:0007669"/>
    <property type="project" value="TreeGrafter"/>
</dbReference>
<evidence type="ECO:0000256" key="2">
    <source>
        <dbReference type="ARBA" id="ARBA00012757"/>
    </source>
</evidence>
<dbReference type="PANTHER" id="PTHR23403:SF12">
    <property type="entry name" value="TREHALASE"/>
    <property type="match status" value="1"/>
</dbReference>
<evidence type="ECO:0000313" key="6">
    <source>
        <dbReference type="WBParaSite" id="nRc.2.0.1.t39880-RA"/>
    </source>
</evidence>
<keyword evidence="5" id="KW-1185">Reference proteome</keyword>
<name>A0A915KPA2_ROMCU</name>
<sequence>MGAFNSTKGIPTSFINSEQQWDAANSWPPMVHMIIEGFRTSKNTFLQTFAQKLAAQWLRANYKVFVETNAMYEKYDCSSGSTSAGSGGEYEVQIFCVADQMTEIRFECCSTVSSTGFGWTNGVVLDLLKTYGEVIISEEEQLHQQQQQESAQRGATSLDDLSAAPKKLASVVYELIESVVAHPVNESENQPEFPSFMDNEEDEIIIDVDAETPEPPLAVAPLPLFKRSSDEF</sequence>
<dbReference type="SUPFAM" id="SSF48208">
    <property type="entry name" value="Six-hairpin glycosidases"/>
    <property type="match status" value="1"/>
</dbReference>
<evidence type="ECO:0000256" key="4">
    <source>
        <dbReference type="ARBA" id="ARBA00030473"/>
    </source>
</evidence>
<comment type="similarity">
    <text evidence="1">Belongs to the glycosyl hydrolase 37 family.</text>
</comment>
<dbReference type="InterPro" id="IPR008928">
    <property type="entry name" value="6-hairpin_glycosidase_sf"/>
</dbReference>
<evidence type="ECO:0000313" key="5">
    <source>
        <dbReference type="Proteomes" id="UP000887565"/>
    </source>
</evidence>
<dbReference type="GO" id="GO:0004555">
    <property type="term" value="F:alpha,alpha-trehalase activity"/>
    <property type="evidence" value="ECO:0007669"/>
    <property type="project" value="UniProtKB-EC"/>
</dbReference>
<accession>A0A915KPA2</accession>
<dbReference type="EC" id="3.2.1.28" evidence="2"/>
<protein>
    <recommendedName>
        <fullName evidence="3">Trehalase</fullName>
        <ecNumber evidence="2">3.2.1.28</ecNumber>
    </recommendedName>
    <alternativeName>
        <fullName evidence="4">Alpha,alpha-trehalase</fullName>
    </alternativeName>
</protein>
<organism evidence="5 6">
    <name type="scientific">Romanomermis culicivorax</name>
    <name type="common">Nematode worm</name>
    <dbReference type="NCBI Taxonomy" id="13658"/>
    <lineage>
        <taxon>Eukaryota</taxon>
        <taxon>Metazoa</taxon>
        <taxon>Ecdysozoa</taxon>
        <taxon>Nematoda</taxon>
        <taxon>Enoplea</taxon>
        <taxon>Dorylaimia</taxon>
        <taxon>Mermithida</taxon>
        <taxon>Mermithoidea</taxon>
        <taxon>Mermithidae</taxon>
        <taxon>Romanomermis</taxon>
    </lineage>
</organism>